<accession>A0ABR0MP25</accession>
<dbReference type="PANTHER" id="PTHR45700:SF6">
    <property type="entry name" value="E3 UBIQUITIN-PROTEIN LIGASE UPL6"/>
    <property type="match status" value="1"/>
</dbReference>
<organism evidence="5 6">
    <name type="scientific">Gossypium arboreum</name>
    <name type="common">Tree cotton</name>
    <name type="synonym">Gossypium nanking</name>
    <dbReference type="NCBI Taxonomy" id="29729"/>
    <lineage>
        <taxon>Eukaryota</taxon>
        <taxon>Viridiplantae</taxon>
        <taxon>Streptophyta</taxon>
        <taxon>Embryophyta</taxon>
        <taxon>Tracheophyta</taxon>
        <taxon>Spermatophyta</taxon>
        <taxon>Magnoliopsida</taxon>
        <taxon>eudicotyledons</taxon>
        <taxon>Gunneridae</taxon>
        <taxon>Pentapetalae</taxon>
        <taxon>rosids</taxon>
        <taxon>malvids</taxon>
        <taxon>Malvales</taxon>
        <taxon>Malvaceae</taxon>
        <taxon>Malvoideae</taxon>
        <taxon>Gossypium</taxon>
    </lineage>
</organism>
<reference evidence="5 6" key="1">
    <citation type="submission" date="2023-03" db="EMBL/GenBank/DDBJ databases">
        <title>WGS of Gossypium arboreum.</title>
        <authorList>
            <person name="Yu D."/>
        </authorList>
    </citation>
    <scope>NUCLEOTIDE SEQUENCE [LARGE SCALE GENOMIC DNA]</scope>
    <source>
        <tissue evidence="5">Leaf</tissue>
    </source>
</reference>
<dbReference type="Proteomes" id="UP001358586">
    <property type="component" value="Chromosome 12"/>
</dbReference>
<sequence>MFFTGDPTTRKRVDLGSQSSKERDRQKLLKQTRLERNRCLWLCQQNSAALKIQKYFRRGKVVEVERAKVREQFYKTYGKHGHHVDRHCFGPDLEFLRQLIFFVNAWNMNDFSVLAEICRLIQHFVPRKWGCCGTLCRHELLIQSFFGCLQVEATLICLHSGYISQQVEFNVGIYSMHVFKLFQWVILLVNKQSSYIQRVSKQ</sequence>
<name>A0ABR0MP25_GOSAR</name>
<feature type="compositionally biased region" description="Basic and acidic residues" evidence="4">
    <location>
        <begin position="8"/>
        <end position="26"/>
    </location>
</feature>
<protein>
    <recommendedName>
        <fullName evidence="2">HECT-type E3 ubiquitin transferase</fullName>
        <ecNumber evidence="2">2.3.2.26</ecNumber>
    </recommendedName>
</protein>
<dbReference type="PANTHER" id="PTHR45700">
    <property type="entry name" value="UBIQUITIN-PROTEIN LIGASE E3C"/>
    <property type="match status" value="1"/>
</dbReference>
<gene>
    <name evidence="5" type="ORF">PVK06_043679</name>
</gene>
<comment type="catalytic activity">
    <reaction evidence="1">
        <text>S-ubiquitinyl-[E2 ubiquitin-conjugating enzyme]-L-cysteine + [acceptor protein]-L-lysine = [E2 ubiquitin-conjugating enzyme]-L-cysteine + N(6)-ubiquitinyl-[acceptor protein]-L-lysine.</text>
        <dbReference type="EC" id="2.3.2.26"/>
    </reaction>
</comment>
<keyword evidence="3" id="KW-0808">Transferase</keyword>
<evidence type="ECO:0000256" key="1">
    <source>
        <dbReference type="ARBA" id="ARBA00000885"/>
    </source>
</evidence>
<feature type="region of interest" description="Disordered" evidence="4">
    <location>
        <begin position="1"/>
        <end position="26"/>
    </location>
</feature>
<comment type="caution">
    <text evidence="5">The sequence shown here is derived from an EMBL/GenBank/DDBJ whole genome shotgun (WGS) entry which is preliminary data.</text>
</comment>
<evidence type="ECO:0000256" key="3">
    <source>
        <dbReference type="ARBA" id="ARBA00022679"/>
    </source>
</evidence>
<dbReference type="EC" id="2.3.2.26" evidence="2"/>
<keyword evidence="6" id="KW-1185">Reference proteome</keyword>
<proteinExistence type="predicted"/>
<evidence type="ECO:0000313" key="6">
    <source>
        <dbReference type="Proteomes" id="UP001358586"/>
    </source>
</evidence>
<dbReference type="EMBL" id="JARKNE010000012">
    <property type="protein sequence ID" value="KAK5775741.1"/>
    <property type="molecule type" value="Genomic_DNA"/>
</dbReference>
<evidence type="ECO:0000256" key="4">
    <source>
        <dbReference type="SAM" id="MobiDB-lite"/>
    </source>
</evidence>
<dbReference type="InterPro" id="IPR044611">
    <property type="entry name" value="E3A/B/C-like"/>
</dbReference>
<evidence type="ECO:0000313" key="5">
    <source>
        <dbReference type="EMBL" id="KAK5775741.1"/>
    </source>
</evidence>
<evidence type="ECO:0000256" key="2">
    <source>
        <dbReference type="ARBA" id="ARBA00012485"/>
    </source>
</evidence>